<evidence type="ECO:0008006" key="4">
    <source>
        <dbReference type="Google" id="ProtNLM"/>
    </source>
</evidence>
<protein>
    <recommendedName>
        <fullName evidence="4">HEAT repeat domain-containing protein</fullName>
    </recommendedName>
</protein>
<gene>
    <name evidence="2" type="ORF">MLD63_16295</name>
</gene>
<name>A0ABT1MUG9_9RHOB</name>
<dbReference type="Proteomes" id="UP001203945">
    <property type="component" value="Unassembled WGS sequence"/>
</dbReference>
<feature type="signal peptide" evidence="1">
    <location>
        <begin position="1"/>
        <end position="18"/>
    </location>
</feature>
<dbReference type="EMBL" id="JAKZEU010000007">
    <property type="protein sequence ID" value="MCQ0971984.1"/>
    <property type="molecule type" value="Genomic_DNA"/>
</dbReference>
<keyword evidence="3" id="KW-1185">Reference proteome</keyword>
<comment type="caution">
    <text evidence="2">The sequence shown here is derived from an EMBL/GenBank/DDBJ whole genome shotgun (WGS) entry which is preliminary data.</text>
</comment>
<keyword evidence="1" id="KW-0732">Signal</keyword>
<evidence type="ECO:0000313" key="2">
    <source>
        <dbReference type="EMBL" id="MCQ0971984.1"/>
    </source>
</evidence>
<accession>A0ABT1MUG9</accession>
<evidence type="ECO:0000256" key="1">
    <source>
        <dbReference type="SAM" id="SignalP"/>
    </source>
</evidence>
<proteinExistence type="predicted"/>
<dbReference type="RefSeq" id="WP_255330991.1">
    <property type="nucleotide sequence ID" value="NZ_JAKZEU010000007.1"/>
</dbReference>
<sequence length="207" mass="23588">MKLLTFFAACALCTSAYAQSMSVEDLRAMVDEEMNKGNEYAEVLNDPDPARAQAAMKIMLNSGDPELVKIALEYGLFSADRAVQVEAVRAYFSTMPKTQMRFVREGEDTHGYYEAYLSRYFRVRENDSQEAVFFANFVSYNEKGACFEAEHFDQSRDEKGCFVRFLQDRMQISISGVWWDAVIDENGYLSSKAEIENVPLTMSVALR</sequence>
<organism evidence="2 3">
    <name type="scientific">Paracoccus albicereus</name>
    <dbReference type="NCBI Taxonomy" id="2922394"/>
    <lineage>
        <taxon>Bacteria</taxon>
        <taxon>Pseudomonadati</taxon>
        <taxon>Pseudomonadota</taxon>
        <taxon>Alphaproteobacteria</taxon>
        <taxon>Rhodobacterales</taxon>
        <taxon>Paracoccaceae</taxon>
        <taxon>Paracoccus</taxon>
    </lineage>
</organism>
<reference evidence="2 3" key="1">
    <citation type="submission" date="2022-03" db="EMBL/GenBank/DDBJ databases">
        <authorList>
            <person name="He Y."/>
        </authorList>
    </citation>
    <scope>NUCLEOTIDE SEQUENCE [LARGE SCALE GENOMIC DNA]</scope>
    <source>
        <strain evidence="2 3">TK19116</strain>
    </source>
</reference>
<feature type="chain" id="PRO_5046467374" description="HEAT repeat domain-containing protein" evidence="1">
    <location>
        <begin position="19"/>
        <end position="207"/>
    </location>
</feature>
<evidence type="ECO:0000313" key="3">
    <source>
        <dbReference type="Proteomes" id="UP001203945"/>
    </source>
</evidence>